<dbReference type="AlphaFoldDB" id="A0A1R0FB12"/>
<protein>
    <submittedName>
        <fullName evidence="1">Uncharacterized protein</fullName>
    </submittedName>
</protein>
<evidence type="ECO:0000313" key="2">
    <source>
        <dbReference type="Proteomes" id="UP000187344"/>
    </source>
</evidence>
<reference evidence="1 2" key="1">
    <citation type="submission" date="2016-12" db="EMBL/GenBank/DDBJ databases">
        <title>Comparative genomics of Bartonella apis.</title>
        <authorList>
            <person name="Engel P."/>
        </authorList>
    </citation>
    <scope>NUCLEOTIDE SEQUENCE [LARGE SCALE GENOMIC DNA]</scope>
    <source>
        <strain evidence="1 2">PEB0149</strain>
    </source>
</reference>
<comment type="caution">
    <text evidence="1">The sequence shown here is derived from an EMBL/GenBank/DDBJ whole genome shotgun (WGS) entry which is preliminary data.</text>
</comment>
<dbReference type="PROSITE" id="PS51257">
    <property type="entry name" value="PROKAR_LIPOPROTEIN"/>
    <property type="match status" value="1"/>
</dbReference>
<evidence type="ECO:0000313" key="1">
    <source>
        <dbReference type="EMBL" id="OLY44082.1"/>
    </source>
</evidence>
<dbReference type="Proteomes" id="UP000187344">
    <property type="component" value="Unassembled WGS sequence"/>
</dbReference>
<accession>A0A1R0FB12</accession>
<dbReference type="EMBL" id="LXYT01000001">
    <property type="protein sequence ID" value="OLY44082.1"/>
    <property type="molecule type" value="Genomic_DNA"/>
</dbReference>
<dbReference type="RefSeq" id="WP_075869254.1">
    <property type="nucleotide sequence ID" value="NZ_CALYQA010000007.1"/>
</dbReference>
<proteinExistence type="predicted"/>
<dbReference type="OrthoDB" id="7924208at2"/>
<keyword evidence="2" id="KW-1185">Reference proteome</keyword>
<dbReference type="GeneID" id="92991299"/>
<gene>
    <name evidence="1" type="ORF">PEB0149_015360</name>
</gene>
<sequence>MKQLHWIKSLSLMIIPLLFLSGCQSVPKLKSPDNIYEFNTRPTNEVGIPADVLRRAAFTAERRGYRYFTINDTSEGAQTSKMPTFGINYGRDPYGFSDPGADSTGGGISMDLPLNTRRIHWVVTMMHTPEAQSTKVYDVTEVIAK</sequence>
<name>A0A1R0FB12_9HYPH</name>
<organism evidence="1 2">
    <name type="scientific">Bartonella apis</name>
    <dbReference type="NCBI Taxonomy" id="1686310"/>
    <lineage>
        <taxon>Bacteria</taxon>
        <taxon>Pseudomonadati</taxon>
        <taxon>Pseudomonadota</taxon>
        <taxon>Alphaproteobacteria</taxon>
        <taxon>Hyphomicrobiales</taxon>
        <taxon>Bartonellaceae</taxon>
        <taxon>Bartonella</taxon>
    </lineage>
</organism>